<feature type="region of interest" description="Disordered" evidence="9">
    <location>
        <begin position="313"/>
        <end position="355"/>
    </location>
</feature>
<name>A0A074WY43_9PEZI</name>
<evidence type="ECO:0000256" key="9">
    <source>
        <dbReference type="SAM" id="MobiDB-lite"/>
    </source>
</evidence>
<evidence type="ECO:0000256" key="6">
    <source>
        <dbReference type="ARBA" id="ARBA00022840"/>
    </source>
</evidence>
<dbReference type="CDD" id="cd03244">
    <property type="entry name" value="ABCC_MRP_domain2"/>
    <property type="match status" value="1"/>
</dbReference>
<keyword evidence="3 10" id="KW-0812">Transmembrane</keyword>
<dbReference type="SUPFAM" id="SSF52540">
    <property type="entry name" value="P-loop containing nucleoside triphosphate hydrolases"/>
    <property type="match status" value="2"/>
</dbReference>
<keyword evidence="5" id="KW-0547">Nucleotide-binding</keyword>
<feature type="transmembrane region" description="Helical" evidence="10">
    <location>
        <begin position="55"/>
        <end position="72"/>
    </location>
</feature>
<evidence type="ECO:0000256" key="3">
    <source>
        <dbReference type="ARBA" id="ARBA00022692"/>
    </source>
</evidence>
<dbReference type="InterPro" id="IPR011527">
    <property type="entry name" value="ABC1_TM_dom"/>
</dbReference>
<dbReference type="PROSITE" id="PS50893">
    <property type="entry name" value="ABC_TRANSPORTER_2"/>
    <property type="match status" value="2"/>
</dbReference>
<feature type="compositionally biased region" description="Polar residues" evidence="9">
    <location>
        <begin position="332"/>
        <end position="347"/>
    </location>
</feature>
<keyword evidence="14" id="KW-1185">Reference proteome</keyword>
<dbReference type="PROSITE" id="PS00211">
    <property type="entry name" value="ABC_TRANSPORTER_1"/>
    <property type="match status" value="2"/>
</dbReference>
<feature type="transmembrane region" description="Helical" evidence="10">
    <location>
        <begin position="32"/>
        <end position="49"/>
    </location>
</feature>
<evidence type="ECO:0000256" key="2">
    <source>
        <dbReference type="ARBA" id="ARBA00022448"/>
    </source>
</evidence>
<dbReference type="SUPFAM" id="SSF90123">
    <property type="entry name" value="ABC transporter transmembrane region"/>
    <property type="match status" value="2"/>
</dbReference>
<dbReference type="GO" id="GO:0016020">
    <property type="term" value="C:membrane"/>
    <property type="evidence" value="ECO:0007669"/>
    <property type="project" value="UniProtKB-SubCell"/>
</dbReference>
<dbReference type="CDD" id="cd18596">
    <property type="entry name" value="ABC_6TM_VMR1_D1_like"/>
    <property type="match status" value="1"/>
</dbReference>
<feature type="transmembrane region" description="Helical" evidence="10">
    <location>
        <begin position="1045"/>
        <end position="1064"/>
    </location>
</feature>
<dbReference type="GO" id="GO:0005524">
    <property type="term" value="F:ATP binding"/>
    <property type="evidence" value="ECO:0007669"/>
    <property type="project" value="UniProtKB-KW"/>
</dbReference>
<feature type="transmembrane region" description="Helical" evidence="10">
    <location>
        <begin position="875"/>
        <end position="897"/>
    </location>
</feature>
<dbReference type="STRING" id="1043004.A0A074WY43"/>
<dbReference type="Pfam" id="PF00005">
    <property type="entry name" value="ABC_tran"/>
    <property type="match status" value="2"/>
</dbReference>
<evidence type="ECO:0000256" key="10">
    <source>
        <dbReference type="SAM" id="Phobius"/>
    </source>
</evidence>
<dbReference type="InterPro" id="IPR036640">
    <property type="entry name" value="ABC1_TM_sf"/>
</dbReference>
<dbReference type="EMBL" id="KL584702">
    <property type="protein sequence ID" value="KEQ78098.1"/>
    <property type="molecule type" value="Genomic_DNA"/>
</dbReference>
<dbReference type="PANTHER" id="PTHR24223">
    <property type="entry name" value="ATP-BINDING CASSETTE SUB-FAMILY C"/>
    <property type="match status" value="1"/>
</dbReference>
<feature type="transmembrane region" description="Helical" evidence="10">
    <location>
        <begin position="109"/>
        <end position="131"/>
    </location>
</feature>
<dbReference type="RefSeq" id="XP_013431622.1">
    <property type="nucleotide sequence ID" value="XM_013576168.1"/>
</dbReference>
<dbReference type="GO" id="GO:0140359">
    <property type="term" value="F:ABC-type transporter activity"/>
    <property type="evidence" value="ECO:0007669"/>
    <property type="project" value="InterPro"/>
</dbReference>
<evidence type="ECO:0000256" key="7">
    <source>
        <dbReference type="ARBA" id="ARBA00022989"/>
    </source>
</evidence>
<keyword evidence="6" id="KW-0067">ATP-binding</keyword>
<dbReference type="InterPro" id="IPR017871">
    <property type="entry name" value="ABC_transporter-like_CS"/>
</dbReference>
<dbReference type="CDD" id="cd03250">
    <property type="entry name" value="ABCC_MRP_domain1"/>
    <property type="match status" value="1"/>
</dbReference>
<evidence type="ECO:0000256" key="8">
    <source>
        <dbReference type="ARBA" id="ARBA00023136"/>
    </source>
</evidence>
<feature type="transmembrane region" description="Helical" evidence="10">
    <location>
        <begin position="942"/>
        <end position="975"/>
    </location>
</feature>
<feature type="domain" description="ABC transporter" evidence="11">
    <location>
        <begin position="604"/>
        <end position="828"/>
    </location>
</feature>
<dbReference type="Gene3D" id="3.40.50.300">
    <property type="entry name" value="P-loop containing nucleotide triphosphate hydrolases"/>
    <property type="match status" value="2"/>
</dbReference>
<keyword evidence="8 10" id="KW-0472">Membrane</keyword>
<feature type="transmembrane region" description="Helical" evidence="10">
    <location>
        <begin position="1133"/>
        <end position="1151"/>
    </location>
</feature>
<feature type="transmembrane region" description="Helical" evidence="10">
    <location>
        <begin position="1021"/>
        <end position="1039"/>
    </location>
</feature>
<evidence type="ECO:0000256" key="5">
    <source>
        <dbReference type="ARBA" id="ARBA00022741"/>
    </source>
</evidence>
<dbReference type="OrthoDB" id="6500128at2759"/>
<sequence>MVALTHQPRWMRPFIEEPKVDIEVQPQKKRSLPWVAILLLVLALTGFVLQALVIIRSPSILLAVAAFYLILFRPRTASIFLFVLYTALFVVQVALLVPRWDFKIFNAAVAIYLANIGITLISIVAIVNLPLRDPALPREGISPAYTPPTSDLRTPEDDLTLWQWMSVSWMSPLISVGKKRQLNEEDVWFLGFEFQHRQLHDAFRELHGTVVRRLLRANWHDMAILTILALLELAANYSAPILLQQLLKAMGNLKYEIKPAVTWALSILVVRLVAAQSDVFSLWYGRRAYERSRGEMITMLFEKTLNRKIVATIEDKEQKENETSSDEETDADNTPNANGSSETQGLLNGQDDKSDEKQTFLSKVLKPFRRSKRPAPMTEDNAPASMGKILNLMRGDVYEVSQRFWEYQRIIQKPLGMILSLCLVWNLLGPSCLLGVAVVLVAQVLNAFLARILIKKEQARRKATDAKLQQVSAYVEAIRHLRWYGWHPVWLEKILEARQTELDLKIVTFLWNLSIRFVNILGSGLLPVAAFYGFTALAGHELRIDIAFPALELFNMLQSDLKEIPDLITVFLNAAVAVGRIEAFMQEPNKTADDSSASTSDGMLELRNATFAWPGLSKEVLRNLTLSFPPGLNIVFGQVAAGKSALLQALLGELDLHDGELIKPDAPMGYCAQTPWLQSMSIRDNILFSSPYDDARYKQTLEACALTADLANFKHGDLSNIGENGIGLSGGQKARVALARAIYSRAKILLLDDPLSALDQQTAEQIVAKCFGGPLVEGRTVVLVTHRTDLCNGIAEQLIEIIDGISETRRGDSLQLSPTNSRTVQNLMNAKDVKVDEAQESAAVPDKFEEEEHRAHGGVKAGVYWQYIKAGRLRWWFLVVLSAIVFRLLMVAESWLFKEWGEAYGEPEQVYSLQIVHAAPHIASWSPISRFFARFPDPGVNVYPWLIAFLVFIIVECVAYLISQIFMLVITYTAGKGMFKDIMTKVSNTTFHYYDVVPIGRLMNRMTSDVATIDGNISNQFLIVAWQAIAWVTSIAVIAGATPLFLAFSFIITLAFIFIFLRFLPTSQSLRRLEMTSLSPLMSNFGALLNGLTTVRAFCAQSQFQDRVIAVTDAFQAMDHFYWSLQAWLMYRYDILSACSTFVMTLLAINSGLSPGLTAFVLASASRFVVATHGLCRQYGQLQLNFVSVERVVELLHLEQEPAGEIDPPASWPSYNDDVVFEDVTMRYAPHLDPALSSVSFTLKGGSNTAVIGRTGSGKSTLALSLLATMVPESGRITIGGIDIAKVNKQALRNRITFLAQEPVLFPGSLRHNLDPTEQHSDDECLTVISRVCGSYNWTLDTVIDTGGKNLSQGQRQLVGLARAVLRRSAIVIMDEATASIDKETAWEIQRVLREEMAQSTVITIAHRPSAVRGAEFCLVLGSGRVIEQGKPEDVDVGGSTAVDVI</sequence>
<dbReference type="InterPro" id="IPR050173">
    <property type="entry name" value="ABC_transporter_C-like"/>
</dbReference>
<evidence type="ECO:0000256" key="1">
    <source>
        <dbReference type="ARBA" id="ARBA00004141"/>
    </source>
</evidence>
<dbReference type="InterPro" id="IPR027417">
    <property type="entry name" value="P-loop_NTPase"/>
</dbReference>
<dbReference type="GeneID" id="25408399"/>
<evidence type="ECO:0000313" key="14">
    <source>
        <dbReference type="Proteomes" id="UP000027730"/>
    </source>
</evidence>
<evidence type="ECO:0000259" key="12">
    <source>
        <dbReference type="PROSITE" id="PS50929"/>
    </source>
</evidence>
<dbReference type="SMART" id="SM00382">
    <property type="entry name" value="AAA"/>
    <property type="match status" value="2"/>
</dbReference>
<organism evidence="13 14">
    <name type="scientific">Aureobasidium namibiae CBS 147.97</name>
    <dbReference type="NCBI Taxonomy" id="1043004"/>
    <lineage>
        <taxon>Eukaryota</taxon>
        <taxon>Fungi</taxon>
        <taxon>Dikarya</taxon>
        <taxon>Ascomycota</taxon>
        <taxon>Pezizomycotina</taxon>
        <taxon>Dothideomycetes</taxon>
        <taxon>Dothideomycetidae</taxon>
        <taxon>Dothideales</taxon>
        <taxon>Saccotheciaceae</taxon>
        <taxon>Aureobasidium</taxon>
    </lineage>
</organism>
<dbReference type="InterPro" id="IPR003439">
    <property type="entry name" value="ABC_transporter-like_ATP-bd"/>
</dbReference>
<dbReference type="PROSITE" id="PS50929">
    <property type="entry name" value="ABC_TM1F"/>
    <property type="match status" value="2"/>
</dbReference>
<evidence type="ECO:0000256" key="4">
    <source>
        <dbReference type="ARBA" id="ARBA00022737"/>
    </source>
</evidence>
<feature type="transmembrane region" description="Helical" evidence="10">
    <location>
        <begin position="263"/>
        <end position="284"/>
    </location>
</feature>
<proteinExistence type="predicted"/>
<evidence type="ECO:0000313" key="13">
    <source>
        <dbReference type="EMBL" id="KEQ78098.1"/>
    </source>
</evidence>
<feature type="domain" description="ABC transmembrane type-1" evidence="12">
    <location>
        <begin position="223"/>
        <end position="573"/>
    </location>
</feature>
<dbReference type="InterPro" id="IPR003593">
    <property type="entry name" value="AAA+_ATPase"/>
</dbReference>
<evidence type="ECO:0000259" key="11">
    <source>
        <dbReference type="PROSITE" id="PS50893"/>
    </source>
</evidence>
<feature type="compositionally biased region" description="Basic and acidic residues" evidence="9">
    <location>
        <begin position="313"/>
        <end position="322"/>
    </location>
</feature>
<dbReference type="GO" id="GO:0016887">
    <property type="term" value="F:ATP hydrolysis activity"/>
    <property type="evidence" value="ECO:0007669"/>
    <property type="project" value="InterPro"/>
</dbReference>
<keyword evidence="7 10" id="KW-1133">Transmembrane helix</keyword>
<dbReference type="FunFam" id="1.20.1560.10:FF:000013">
    <property type="entry name" value="ABC transporter C family member 2"/>
    <property type="match status" value="1"/>
</dbReference>
<feature type="transmembrane region" description="Helical" evidence="10">
    <location>
        <begin position="79"/>
        <end position="97"/>
    </location>
</feature>
<protein>
    <submittedName>
        <fullName evidence="13">ABC bile acid transporter</fullName>
    </submittedName>
</protein>
<dbReference type="CDD" id="cd18604">
    <property type="entry name" value="ABC_6TM_VMR1_D2_like"/>
    <property type="match status" value="1"/>
</dbReference>
<gene>
    <name evidence="13" type="ORF">M436DRAFT_35171</name>
</gene>
<keyword evidence="2" id="KW-0813">Transport</keyword>
<feature type="domain" description="ABC transmembrane type-1" evidence="12">
    <location>
        <begin position="877"/>
        <end position="1184"/>
    </location>
</feature>
<accession>A0A074WY43</accession>
<comment type="subcellular location">
    <subcellularLocation>
        <location evidence="1">Membrane</location>
        <topology evidence="1">Multi-pass membrane protein</topology>
    </subcellularLocation>
</comment>
<reference evidence="13 14" key="1">
    <citation type="journal article" date="2014" name="BMC Genomics">
        <title>Genome sequencing of four Aureobasidium pullulans varieties: biotechnological potential, stress tolerance, and description of new species.</title>
        <authorList>
            <person name="Gostin Ar C."/>
            <person name="Ohm R.A."/>
            <person name="Kogej T."/>
            <person name="Sonjak S."/>
            <person name="Turk M."/>
            <person name="Zajc J."/>
            <person name="Zalar P."/>
            <person name="Grube M."/>
            <person name="Sun H."/>
            <person name="Han J."/>
            <person name="Sharma A."/>
            <person name="Chiniquy J."/>
            <person name="Ngan C.Y."/>
            <person name="Lipzen A."/>
            <person name="Barry K."/>
            <person name="Grigoriev I.V."/>
            <person name="Gunde-Cimerman N."/>
        </authorList>
    </citation>
    <scope>NUCLEOTIDE SEQUENCE [LARGE SCALE GENOMIC DNA]</scope>
    <source>
        <strain evidence="13 14">CBS 147.97</strain>
    </source>
</reference>
<dbReference type="Gene3D" id="1.20.1560.10">
    <property type="entry name" value="ABC transporter type 1, transmembrane domain"/>
    <property type="match status" value="2"/>
</dbReference>
<keyword evidence="4" id="KW-0677">Repeat</keyword>
<feature type="transmembrane region" description="Helical" evidence="10">
    <location>
        <begin position="222"/>
        <end position="243"/>
    </location>
</feature>
<dbReference type="Pfam" id="PF00664">
    <property type="entry name" value="ABC_membrane"/>
    <property type="match status" value="2"/>
</dbReference>
<dbReference type="FunFam" id="3.40.50.300:FF:001751">
    <property type="entry name" value="ABC bile acid transporter"/>
    <property type="match status" value="1"/>
</dbReference>
<dbReference type="GO" id="GO:0005737">
    <property type="term" value="C:cytoplasm"/>
    <property type="evidence" value="ECO:0007669"/>
    <property type="project" value="UniProtKB-ARBA"/>
</dbReference>
<dbReference type="HOGENOM" id="CLU_000604_27_6_1"/>
<dbReference type="Proteomes" id="UP000027730">
    <property type="component" value="Unassembled WGS sequence"/>
</dbReference>
<dbReference type="PANTHER" id="PTHR24223:SF415">
    <property type="entry name" value="FI20190P1"/>
    <property type="match status" value="1"/>
</dbReference>
<dbReference type="FunFam" id="3.40.50.300:FF:001577">
    <property type="entry name" value="ABC bile acid transporter"/>
    <property type="match status" value="1"/>
</dbReference>
<feature type="domain" description="ABC transporter" evidence="11">
    <location>
        <begin position="1219"/>
        <end position="1446"/>
    </location>
</feature>